<sequence>MSETSNPLQQLQKYIIEKNINSYDYTCFRNVKLIKNERFTRVYRAIFENKITIILKSFENNNPTINEVINENVNGGTLRSCLHENSQHLSWNDIIKFSFQIASAVRHLHSKGIFNLGL</sequence>
<dbReference type="AlphaFoldDB" id="A0A9N9P225"/>
<dbReference type="PROSITE" id="PS50011">
    <property type="entry name" value="PROTEIN_KINASE_DOM"/>
    <property type="match status" value="1"/>
</dbReference>
<protein>
    <submittedName>
        <fullName evidence="2">8052_t:CDS:1</fullName>
    </submittedName>
</protein>
<dbReference type="Pfam" id="PF07714">
    <property type="entry name" value="PK_Tyr_Ser-Thr"/>
    <property type="match status" value="1"/>
</dbReference>
<dbReference type="SUPFAM" id="SSF56112">
    <property type="entry name" value="Protein kinase-like (PK-like)"/>
    <property type="match status" value="1"/>
</dbReference>
<evidence type="ECO:0000313" key="2">
    <source>
        <dbReference type="EMBL" id="CAG8795220.1"/>
    </source>
</evidence>
<feature type="non-terminal residue" evidence="2">
    <location>
        <position position="118"/>
    </location>
</feature>
<organism evidence="2 3">
    <name type="scientific">Dentiscutata erythropus</name>
    <dbReference type="NCBI Taxonomy" id="1348616"/>
    <lineage>
        <taxon>Eukaryota</taxon>
        <taxon>Fungi</taxon>
        <taxon>Fungi incertae sedis</taxon>
        <taxon>Mucoromycota</taxon>
        <taxon>Glomeromycotina</taxon>
        <taxon>Glomeromycetes</taxon>
        <taxon>Diversisporales</taxon>
        <taxon>Gigasporaceae</taxon>
        <taxon>Dentiscutata</taxon>
    </lineage>
</organism>
<dbReference type="Proteomes" id="UP000789405">
    <property type="component" value="Unassembled WGS sequence"/>
</dbReference>
<dbReference type="EMBL" id="CAJVPY010030277">
    <property type="protein sequence ID" value="CAG8795220.1"/>
    <property type="molecule type" value="Genomic_DNA"/>
</dbReference>
<gene>
    <name evidence="2" type="ORF">DERYTH_LOCUS22230</name>
</gene>
<proteinExistence type="predicted"/>
<dbReference type="InterPro" id="IPR001245">
    <property type="entry name" value="Ser-Thr/Tyr_kinase_cat_dom"/>
</dbReference>
<reference evidence="2" key="1">
    <citation type="submission" date="2021-06" db="EMBL/GenBank/DDBJ databases">
        <authorList>
            <person name="Kallberg Y."/>
            <person name="Tangrot J."/>
            <person name="Rosling A."/>
        </authorList>
    </citation>
    <scope>NUCLEOTIDE SEQUENCE</scope>
    <source>
        <strain evidence="2">MA453B</strain>
    </source>
</reference>
<dbReference type="GO" id="GO:0004672">
    <property type="term" value="F:protein kinase activity"/>
    <property type="evidence" value="ECO:0007669"/>
    <property type="project" value="InterPro"/>
</dbReference>
<dbReference type="InterPro" id="IPR011009">
    <property type="entry name" value="Kinase-like_dom_sf"/>
</dbReference>
<name>A0A9N9P225_9GLOM</name>
<evidence type="ECO:0000259" key="1">
    <source>
        <dbReference type="PROSITE" id="PS50011"/>
    </source>
</evidence>
<accession>A0A9N9P225</accession>
<comment type="caution">
    <text evidence="2">The sequence shown here is derived from an EMBL/GenBank/DDBJ whole genome shotgun (WGS) entry which is preliminary data.</text>
</comment>
<keyword evidence="3" id="KW-1185">Reference proteome</keyword>
<feature type="domain" description="Protein kinase" evidence="1">
    <location>
        <begin position="1"/>
        <end position="118"/>
    </location>
</feature>
<dbReference type="InterPro" id="IPR000719">
    <property type="entry name" value="Prot_kinase_dom"/>
</dbReference>
<dbReference type="GO" id="GO:0005524">
    <property type="term" value="F:ATP binding"/>
    <property type="evidence" value="ECO:0007669"/>
    <property type="project" value="InterPro"/>
</dbReference>
<dbReference type="Gene3D" id="1.10.510.10">
    <property type="entry name" value="Transferase(Phosphotransferase) domain 1"/>
    <property type="match status" value="1"/>
</dbReference>
<dbReference type="OrthoDB" id="1668230at2759"/>
<evidence type="ECO:0000313" key="3">
    <source>
        <dbReference type="Proteomes" id="UP000789405"/>
    </source>
</evidence>